<gene>
    <name evidence="2" type="ORF">SAMN02745136_04219</name>
</gene>
<sequence>MTIKPLVNEDDMWEAVINYADNCSWGAGKNLARQMRTSDFRDWERVFIALVDNQIAGYCTLAKTDCIPKVPYTPYIGYMFVGEPYRGHRFSEKLINFALAYAKGVGFDKVYLVSDHVNLYEKYGFIKIDEKPAPWNPETLETIFMHLT</sequence>
<dbReference type="GO" id="GO:0016747">
    <property type="term" value="F:acyltransferase activity, transferring groups other than amino-acyl groups"/>
    <property type="evidence" value="ECO:0007669"/>
    <property type="project" value="InterPro"/>
</dbReference>
<dbReference type="InterPro" id="IPR016181">
    <property type="entry name" value="Acyl_CoA_acyltransferase"/>
</dbReference>
<dbReference type="STRING" id="1121322.SAMN02745136_04219"/>
<dbReference type="PROSITE" id="PS51186">
    <property type="entry name" value="GNAT"/>
    <property type="match status" value="1"/>
</dbReference>
<proteinExistence type="predicted"/>
<dbReference type="CDD" id="cd04301">
    <property type="entry name" value="NAT_SF"/>
    <property type="match status" value="1"/>
</dbReference>
<evidence type="ECO:0000259" key="1">
    <source>
        <dbReference type="PROSITE" id="PS51186"/>
    </source>
</evidence>
<dbReference type="Pfam" id="PF00583">
    <property type="entry name" value="Acetyltransf_1"/>
    <property type="match status" value="1"/>
</dbReference>
<name>A0A1M6YA05_9FIRM</name>
<reference evidence="2 3" key="1">
    <citation type="submission" date="2016-11" db="EMBL/GenBank/DDBJ databases">
        <authorList>
            <person name="Jaros S."/>
            <person name="Januszkiewicz K."/>
            <person name="Wedrychowicz H."/>
        </authorList>
    </citation>
    <scope>NUCLEOTIDE SEQUENCE [LARGE SCALE GENOMIC DNA]</scope>
    <source>
        <strain evidence="2 3">DSM 15929</strain>
    </source>
</reference>
<accession>A0A1M6YA05</accession>
<feature type="domain" description="N-acetyltransferase" evidence="1">
    <location>
        <begin position="1"/>
        <end position="148"/>
    </location>
</feature>
<evidence type="ECO:0000313" key="3">
    <source>
        <dbReference type="Proteomes" id="UP000184386"/>
    </source>
</evidence>
<dbReference type="SUPFAM" id="SSF55729">
    <property type="entry name" value="Acyl-CoA N-acyltransferases (Nat)"/>
    <property type="match status" value="1"/>
</dbReference>
<protein>
    <submittedName>
        <fullName evidence="2">Acetyltransferase (GNAT) domain-containing protein</fullName>
    </submittedName>
</protein>
<evidence type="ECO:0000313" key="2">
    <source>
        <dbReference type="EMBL" id="SHL15081.1"/>
    </source>
</evidence>
<keyword evidence="3" id="KW-1185">Reference proteome</keyword>
<dbReference type="InterPro" id="IPR000182">
    <property type="entry name" value="GNAT_dom"/>
</dbReference>
<dbReference type="EMBL" id="FRAC01000024">
    <property type="protein sequence ID" value="SHL15081.1"/>
    <property type="molecule type" value="Genomic_DNA"/>
</dbReference>
<keyword evidence="2" id="KW-0808">Transferase</keyword>
<organism evidence="2 3">
    <name type="scientific">Anaerocolumna jejuensis DSM 15929</name>
    <dbReference type="NCBI Taxonomy" id="1121322"/>
    <lineage>
        <taxon>Bacteria</taxon>
        <taxon>Bacillati</taxon>
        <taxon>Bacillota</taxon>
        <taxon>Clostridia</taxon>
        <taxon>Lachnospirales</taxon>
        <taxon>Lachnospiraceae</taxon>
        <taxon>Anaerocolumna</taxon>
    </lineage>
</organism>
<dbReference type="Proteomes" id="UP000184386">
    <property type="component" value="Unassembled WGS sequence"/>
</dbReference>
<dbReference type="OrthoDB" id="119498at2"/>
<dbReference type="AlphaFoldDB" id="A0A1M6YA05"/>
<dbReference type="Gene3D" id="3.40.630.30">
    <property type="match status" value="1"/>
</dbReference>
<dbReference type="RefSeq" id="WP_073278914.1">
    <property type="nucleotide sequence ID" value="NZ_FRAC01000024.1"/>
</dbReference>